<sequence>REQVERAAELDEQIERTDELIDEIVYDLYDLTDEEIAIVEATVGD</sequence>
<gene>
    <name evidence="1" type="ORF">DP107_07075</name>
</gene>
<keyword evidence="1" id="KW-0540">Nuclease</keyword>
<organism evidence="1 2">
    <name type="scientific">Haloglomus irregulare</name>
    <dbReference type="NCBI Taxonomy" id="2234134"/>
    <lineage>
        <taxon>Archaea</taxon>
        <taxon>Methanobacteriati</taxon>
        <taxon>Methanobacteriota</taxon>
        <taxon>Stenosarchaea group</taxon>
        <taxon>Halobacteria</taxon>
        <taxon>Halobacteriales</taxon>
        <taxon>Natronomonadaceae</taxon>
        <taxon>Haloglomus</taxon>
    </lineage>
</organism>
<keyword evidence="1" id="KW-0378">Hydrolase</keyword>
<dbReference type="GO" id="GO:0004519">
    <property type="term" value="F:endonuclease activity"/>
    <property type="evidence" value="ECO:0007669"/>
    <property type="project" value="UniProtKB-KW"/>
</dbReference>
<reference evidence="1 2" key="1">
    <citation type="submission" date="2018-06" db="EMBL/GenBank/DDBJ databases">
        <title>Natronomonas sp. F16-60 a new haloarchaeon isolated from a solar saltern of Isla Cristina, Huelva, Spain.</title>
        <authorList>
            <person name="Duran-Viseras A."/>
            <person name="Sanchez-Porro C."/>
            <person name="Ventosa A."/>
        </authorList>
    </citation>
    <scope>NUCLEOTIDE SEQUENCE [LARGE SCALE GENOMIC DNA]</scope>
    <source>
        <strain evidence="1 2">F16-60</strain>
    </source>
</reference>
<evidence type="ECO:0000313" key="1">
    <source>
        <dbReference type="EMBL" id="TSD14731.1"/>
    </source>
</evidence>
<dbReference type="InParanoid" id="A0A554NBG7"/>
<dbReference type="Proteomes" id="UP000319894">
    <property type="component" value="Unassembled WGS sequence"/>
</dbReference>
<comment type="caution">
    <text evidence="1">The sequence shown here is derived from an EMBL/GenBank/DDBJ whole genome shotgun (WGS) entry which is preliminary data.</text>
</comment>
<evidence type="ECO:0000313" key="2">
    <source>
        <dbReference type="Proteomes" id="UP000319894"/>
    </source>
</evidence>
<name>A0A554NBG7_9EURY</name>
<dbReference type="AlphaFoldDB" id="A0A554NBG7"/>
<dbReference type="EMBL" id="QMDX01000003">
    <property type="protein sequence ID" value="TSD14731.1"/>
    <property type="molecule type" value="Genomic_DNA"/>
</dbReference>
<dbReference type="RefSeq" id="WP_144261615.1">
    <property type="nucleotide sequence ID" value="NZ_QMDX01000003.1"/>
</dbReference>
<protein>
    <submittedName>
        <fullName evidence="1">Restriction endonuclease</fullName>
    </submittedName>
</protein>
<proteinExistence type="predicted"/>
<keyword evidence="2" id="KW-1185">Reference proteome</keyword>
<accession>A0A554NBG7</accession>
<keyword evidence="1" id="KW-0255">Endonuclease</keyword>
<feature type="non-terminal residue" evidence="1">
    <location>
        <position position="1"/>
    </location>
</feature>